<keyword evidence="4" id="KW-0804">Transcription</keyword>
<keyword evidence="3" id="KW-0238">DNA-binding</keyword>
<evidence type="ECO:0000256" key="3">
    <source>
        <dbReference type="ARBA" id="ARBA00023125"/>
    </source>
</evidence>
<keyword evidence="7" id="KW-1185">Reference proteome</keyword>
<sequence>MNIRHLRTLVAAVERGSFAAAGEAVGVSHSAVSLQIKSLEDELGVSLFDRSKRPPAPTARGRALADHARKTLEHFDAARAIATGELVKGKLTVGAVPTMLSSILPHALATLRDHHPELRIEIRSDSSAGLAARLQRGELDIALCTRPDPSPPGLEWRHVATEPFVVIAPAHAPGETDADLLTGLPFIWFNRKTWAGRGIEAEMQRRGIPVSADIEIDSLDAISSLVGAGLGVSIVPVCKGARPFPRRLRSLPFGDPPYCREIGALVAPEGAPEDLIETFMAALRAV</sequence>
<dbReference type="SUPFAM" id="SSF53850">
    <property type="entry name" value="Periplasmic binding protein-like II"/>
    <property type="match status" value="1"/>
</dbReference>
<evidence type="ECO:0000256" key="1">
    <source>
        <dbReference type="ARBA" id="ARBA00009437"/>
    </source>
</evidence>
<dbReference type="GO" id="GO:0003700">
    <property type="term" value="F:DNA-binding transcription factor activity"/>
    <property type="evidence" value="ECO:0007669"/>
    <property type="project" value="InterPro"/>
</dbReference>
<evidence type="ECO:0000259" key="5">
    <source>
        <dbReference type="PROSITE" id="PS50931"/>
    </source>
</evidence>
<feature type="domain" description="HTH lysR-type" evidence="5">
    <location>
        <begin position="1"/>
        <end position="58"/>
    </location>
</feature>
<dbReference type="GO" id="GO:0003677">
    <property type="term" value="F:DNA binding"/>
    <property type="evidence" value="ECO:0007669"/>
    <property type="project" value="UniProtKB-KW"/>
</dbReference>
<dbReference type="PRINTS" id="PR00039">
    <property type="entry name" value="HTHLYSR"/>
</dbReference>
<name>A0A7M3T5N6_9RHOB</name>
<dbReference type="SUPFAM" id="SSF46785">
    <property type="entry name" value="Winged helix' DNA-binding domain"/>
    <property type="match status" value="1"/>
</dbReference>
<dbReference type="Gene3D" id="3.40.190.10">
    <property type="entry name" value="Periplasmic binding protein-like II"/>
    <property type="match status" value="2"/>
</dbReference>
<evidence type="ECO:0000313" key="7">
    <source>
        <dbReference type="Proteomes" id="UP000503336"/>
    </source>
</evidence>
<dbReference type="FunFam" id="1.10.10.10:FF:000001">
    <property type="entry name" value="LysR family transcriptional regulator"/>
    <property type="match status" value="1"/>
</dbReference>
<comment type="similarity">
    <text evidence="1">Belongs to the LysR transcriptional regulatory family.</text>
</comment>
<evidence type="ECO:0000256" key="2">
    <source>
        <dbReference type="ARBA" id="ARBA00023015"/>
    </source>
</evidence>
<dbReference type="PANTHER" id="PTHR30346:SF28">
    <property type="entry name" value="HTH-TYPE TRANSCRIPTIONAL REGULATOR CYNR"/>
    <property type="match status" value="1"/>
</dbReference>
<dbReference type="KEGG" id="hdh:G5B40_18835"/>
<dbReference type="Gene3D" id="1.10.10.10">
    <property type="entry name" value="Winged helix-like DNA-binding domain superfamily/Winged helix DNA-binding domain"/>
    <property type="match status" value="1"/>
</dbReference>
<keyword evidence="2" id="KW-0805">Transcription regulation</keyword>
<protein>
    <submittedName>
        <fullName evidence="6">LysR family transcriptional regulator</fullName>
    </submittedName>
</protein>
<dbReference type="PROSITE" id="PS50931">
    <property type="entry name" value="HTH_LYSR"/>
    <property type="match status" value="1"/>
</dbReference>
<dbReference type="InterPro" id="IPR036390">
    <property type="entry name" value="WH_DNA-bd_sf"/>
</dbReference>
<dbReference type="RefSeq" id="WP_165102009.1">
    <property type="nucleotide sequence ID" value="NZ_CP049056.1"/>
</dbReference>
<dbReference type="InterPro" id="IPR000847">
    <property type="entry name" value="LysR_HTH_N"/>
</dbReference>
<dbReference type="EMBL" id="CP049056">
    <property type="protein sequence ID" value="QIE57317.1"/>
    <property type="molecule type" value="Genomic_DNA"/>
</dbReference>
<organism evidence="6 7">
    <name type="scientific">Pikeienuella piscinae</name>
    <dbReference type="NCBI Taxonomy" id="2748098"/>
    <lineage>
        <taxon>Bacteria</taxon>
        <taxon>Pseudomonadati</taxon>
        <taxon>Pseudomonadota</taxon>
        <taxon>Alphaproteobacteria</taxon>
        <taxon>Rhodobacterales</taxon>
        <taxon>Paracoccaceae</taxon>
        <taxon>Pikeienuella</taxon>
    </lineage>
</organism>
<evidence type="ECO:0000256" key="4">
    <source>
        <dbReference type="ARBA" id="ARBA00023163"/>
    </source>
</evidence>
<dbReference type="Pfam" id="PF00126">
    <property type="entry name" value="HTH_1"/>
    <property type="match status" value="1"/>
</dbReference>
<dbReference type="GO" id="GO:0032993">
    <property type="term" value="C:protein-DNA complex"/>
    <property type="evidence" value="ECO:0007669"/>
    <property type="project" value="TreeGrafter"/>
</dbReference>
<proteinExistence type="inferred from homology"/>
<dbReference type="InterPro" id="IPR036388">
    <property type="entry name" value="WH-like_DNA-bd_sf"/>
</dbReference>
<evidence type="ECO:0000313" key="6">
    <source>
        <dbReference type="EMBL" id="QIE57317.1"/>
    </source>
</evidence>
<dbReference type="Proteomes" id="UP000503336">
    <property type="component" value="Chromosome"/>
</dbReference>
<dbReference type="AlphaFoldDB" id="A0A7M3T5N6"/>
<dbReference type="InterPro" id="IPR005119">
    <property type="entry name" value="LysR_subst-bd"/>
</dbReference>
<reference evidence="6 7" key="1">
    <citation type="submission" date="2020-02" db="EMBL/GenBank/DDBJ databases">
        <title>complete genome sequence of Rhodobacteraceae bacterium.</title>
        <authorList>
            <person name="Park J."/>
            <person name="Kim Y.-S."/>
            <person name="Kim K.-H."/>
        </authorList>
    </citation>
    <scope>NUCLEOTIDE SEQUENCE [LARGE SCALE GENOMIC DNA]</scope>
    <source>
        <strain evidence="6 7">RR4-56</strain>
    </source>
</reference>
<gene>
    <name evidence="6" type="ORF">G5B40_18835</name>
</gene>
<accession>A0A7M3T5N6</accession>
<dbReference type="Pfam" id="PF03466">
    <property type="entry name" value="LysR_substrate"/>
    <property type="match status" value="1"/>
</dbReference>
<dbReference type="PANTHER" id="PTHR30346">
    <property type="entry name" value="TRANSCRIPTIONAL DUAL REGULATOR HCAR-RELATED"/>
    <property type="match status" value="1"/>
</dbReference>